<protein>
    <submittedName>
        <fullName evidence="1">Uncharacterized protein</fullName>
    </submittedName>
</protein>
<organism evidence="1 2">
    <name type="scientific">Puccinia graminis f. sp. tritici</name>
    <dbReference type="NCBI Taxonomy" id="56615"/>
    <lineage>
        <taxon>Eukaryota</taxon>
        <taxon>Fungi</taxon>
        <taxon>Dikarya</taxon>
        <taxon>Basidiomycota</taxon>
        <taxon>Pucciniomycotina</taxon>
        <taxon>Pucciniomycetes</taxon>
        <taxon>Pucciniales</taxon>
        <taxon>Pucciniaceae</taxon>
        <taxon>Puccinia</taxon>
    </lineage>
</organism>
<proteinExistence type="predicted"/>
<accession>A0A5B0LVK8</accession>
<dbReference type="EMBL" id="VSWC01000184">
    <property type="protein sequence ID" value="KAA1067614.1"/>
    <property type="molecule type" value="Genomic_DNA"/>
</dbReference>
<gene>
    <name evidence="1" type="ORF">PGT21_011472</name>
</gene>
<comment type="caution">
    <text evidence="1">The sequence shown here is derived from an EMBL/GenBank/DDBJ whole genome shotgun (WGS) entry which is preliminary data.</text>
</comment>
<name>A0A5B0LVK8_PUCGR</name>
<dbReference type="Proteomes" id="UP000324748">
    <property type="component" value="Unassembled WGS sequence"/>
</dbReference>
<reference evidence="1 2" key="1">
    <citation type="submission" date="2019-05" db="EMBL/GenBank/DDBJ databases">
        <title>Emergence of the Ug99 lineage of the wheat stem rust pathogen through somatic hybridization.</title>
        <authorList>
            <person name="Li F."/>
            <person name="Upadhyaya N.M."/>
            <person name="Sperschneider J."/>
            <person name="Matny O."/>
            <person name="Nguyen-Phuc H."/>
            <person name="Mago R."/>
            <person name="Raley C."/>
            <person name="Miller M.E."/>
            <person name="Silverstein K.A.T."/>
            <person name="Henningsen E."/>
            <person name="Hirsch C.D."/>
            <person name="Visser B."/>
            <person name="Pretorius Z.A."/>
            <person name="Steffenson B.J."/>
            <person name="Schwessinger B."/>
            <person name="Dodds P.N."/>
            <person name="Figueroa M."/>
        </authorList>
    </citation>
    <scope>NUCLEOTIDE SEQUENCE [LARGE SCALE GENOMIC DNA]</scope>
    <source>
        <strain evidence="1">21-0</strain>
    </source>
</reference>
<keyword evidence="2" id="KW-1185">Reference proteome</keyword>
<dbReference type="AlphaFoldDB" id="A0A5B0LVK8"/>
<evidence type="ECO:0000313" key="2">
    <source>
        <dbReference type="Proteomes" id="UP000324748"/>
    </source>
</evidence>
<sequence length="57" mass="6388">MHPKIYEHRHQSEQDDGGIETIETLATTARPARGGLIRRINKPSRAVQPAESRQAVI</sequence>
<evidence type="ECO:0000313" key="1">
    <source>
        <dbReference type="EMBL" id="KAA1067614.1"/>
    </source>
</evidence>